<proteinExistence type="predicted"/>
<dbReference type="OrthoDB" id="10264505at2759"/>
<reference evidence="6" key="1">
    <citation type="submission" date="2021-06" db="EMBL/GenBank/DDBJ databases">
        <authorList>
            <person name="Hodson N. C."/>
            <person name="Mongue J. A."/>
            <person name="Jaron S. K."/>
        </authorList>
    </citation>
    <scope>NUCLEOTIDE SEQUENCE</scope>
</reference>
<evidence type="ECO:0000256" key="2">
    <source>
        <dbReference type="SAM" id="MobiDB-lite"/>
    </source>
</evidence>
<evidence type="ECO:0000313" key="7">
    <source>
        <dbReference type="Proteomes" id="UP000708208"/>
    </source>
</evidence>
<protein>
    <recommendedName>
        <fullName evidence="5">Thioredoxin domain-containing protein</fullName>
    </recommendedName>
</protein>
<dbReference type="PANTHER" id="PTHR19991:SF3">
    <property type="entry name" value="LETHAL (2) 01289, ISOFORM F"/>
    <property type="match status" value="1"/>
</dbReference>
<keyword evidence="3" id="KW-1133">Transmembrane helix</keyword>
<accession>A0A8J2JGW8</accession>
<keyword evidence="4" id="KW-0732">Signal</keyword>
<feature type="transmembrane region" description="Helical" evidence="3">
    <location>
        <begin position="1834"/>
        <end position="1857"/>
    </location>
</feature>
<dbReference type="PROSITE" id="PS51352">
    <property type="entry name" value="THIOREDOXIN_2"/>
    <property type="match status" value="1"/>
</dbReference>
<evidence type="ECO:0000259" key="5">
    <source>
        <dbReference type="PROSITE" id="PS51352"/>
    </source>
</evidence>
<organism evidence="6 7">
    <name type="scientific">Allacma fusca</name>
    <dbReference type="NCBI Taxonomy" id="39272"/>
    <lineage>
        <taxon>Eukaryota</taxon>
        <taxon>Metazoa</taxon>
        <taxon>Ecdysozoa</taxon>
        <taxon>Arthropoda</taxon>
        <taxon>Hexapoda</taxon>
        <taxon>Collembola</taxon>
        <taxon>Symphypleona</taxon>
        <taxon>Sminthuridae</taxon>
        <taxon>Allacma</taxon>
    </lineage>
</organism>
<evidence type="ECO:0000256" key="3">
    <source>
        <dbReference type="SAM" id="Phobius"/>
    </source>
</evidence>
<evidence type="ECO:0000256" key="1">
    <source>
        <dbReference type="SAM" id="Coils"/>
    </source>
</evidence>
<feature type="signal peptide" evidence="4">
    <location>
        <begin position="1"/>
        <end position="25"/>
    </location>
</feature>
<feature type="chain" id="PRO_5035176586" description="Thioredoxin domain-containing protein" evidence="4">
    <location>
        <begin position="26"/>
        <end position="1859"/>
    </location>
</feature>
<feature type="domain" description="Thioredoxin" evidence="5">
    <location>
        <begin position="19"/>
        <end position="137"/>
    </location>
</feature>
<evidence type="ECO:0000256" key="4">
    <source>
        <dbReference type="SAM" id="SignalP"/>
    </source>
</evidence>
<dbReference type="EMBL" id="CAJVCH010020818">
    <property type="protein sequence ID" value="CAG7689962.1"/>
    <property type="molecule type" value="Genomic_DNA"/>
</dbReference>
<dbReference type="PROSITE" id="PS51257">
    <property type="entry name" value="PROKAR_LIPOPROTEIN"/>
    <property type="match status" value="1"/>
</dbReference>
<dbReference type="PANTHER" id="PTHR19991">
    <property type="entry name" value="L 2 01289"/>
    <property type="match status" value="1"/>
</dbReference>
<dbReference type="InterPro" id="IPR013766">
    <property type="entry name" value="Thioredoxin_domain"/>
</dbReference>
<feature type="coiled-coil region" evidence="1">
    <location>
        <begin position="1399"/>
        <end position="1436"/>
    </location>
</feature>
<evidence type="ECO:0000313" key="6">
    <source>
        <dbReference type="EMBL" id="CAG7689962.1"/>
    </source>
</evidence>
<sequence length="1859" mass="213119">MRAPYQSVVTLVTLILCCSSLGACAKSKSEGVIEDVNGKGLAKLLEEKDYVAVFWYTKSCKQCDKVLEELEKIDDASDQFGVDFVKINDKRIAKTHGVEEFPALIYFRNKEPVRFTGDLENEQSVLDFLTSLESMDNPDRIEEVNSKILDKIIHENNFVAVLFYTPDCRKCEKALRELENIDDEADELGIAFVKINDDELADEYNLVNLPRLVYYRNEIPIVYDGDLMREEDVLEWLISNKSTGDEDEEIELVSFKALSTLVESVDHLAVLFFDKSVLSSGAIKELENIDDDCGRVDIQFVKTDDRKAMKEYGIDDTPRLVYFENRVPNVYDGDLRDEDSVLKWLLHQKASDEIEDVTDEMLDRLIRESKHLAVLFYDADEKESREVLAELENIDDECDEKGILFVKIDDLREAAEYGIEDTPQLVYFENGIPSMYHGDLTKEDLVLKWLIEQLESDEIEEVTNEMLNMLVQNNQQLAVLFYDKEQRKSQKIVQELETIDDECDAHGIIFVKISDETMVKELGISMPSLVYFENRIPHLFEGDLTEEDQVLTWLVHQLGADEIEEVTDEMLDQLISGHPYVAALFYDKDDKTDMRTLLELENIDDECDAHGIVFVKIDDDNEAKEYGFEELPVLVYFENKVPSVYEGDLNNEEQVLQWLLEQRNSDTIEEVTDEMLVKLINTHQYVAVYFSGPCKSGASCYNILQELESLDDDADEAGIQMVTTEETDYAKSKLNLKTFPILVLFRNGEPLIYKGDLSDEDEVLSWLTDDDSLELPDRIEEVNLKMLQRLLETTEFVCVFFYRDADKKSQRILLELENIDDEADDLGIAFVKISDEGMLREYDLDPLPALVFFRAKFPMIYAGDLAKEEVVLEWLITLKNADRDTIEEVDHRTLRMLLDELDHVAVLFYEDNCGAVCDSVLKDLETIDDDADDVGIQLVKTTDTSVAEELRVTTFPALVYYQGGAPSIYKGDLTDEDRVINWMKKVKAIYSESTGDLDDDEYNRCVELTINRDTAITYNCCPAHIDVCEGKVPVCNCTLSRAGGGEGLKSPGNDDEDEDDEDDDEEEEEEEDDSDEEEEEEKRDIALNLEEQRRLRVRERILATGKLSGKSGDAAVRRKGRTEKESDLLDEGGVLTWLVHNRKFEALVEINRVDLEDLIGDSDYLAVMFFSNTSDRASGRALRRACLITEDAATFGIPIARMSDPIIAKKYGIRNLPGLALFRKGHHIIYEDDLEDEEEMLDWLTAPENMILKDQIEVVNRKMLDRMRETTDHLAVLFFSETECKQCEKVLQSLEEIDDEADDRGIAFVRIDDWDLAKSFGVHALPALLYFRLGSEDPVIFTGDLRSSQRILDWLSNRKDPTGVSIVEVNGDELKNVLAGDESVVVYFYNKTRCTCEVEKLSRREKKKLESENENLAEIEQERQQACAKCAEIIEKLENVDDEVARHGVKLVKTYDTKFAVGQGVGEFPALVYFEEGVASVYEGELTAEEDVLHWIVEHKTEERIELVTRGMLESLVVDAHYLAVFFYKQPCRACDSILMELEKIDDECDMYGIHMVKIADPILAKRYGITTFPALLYFRNGNPLLFEGDLRLEEAVLEWLTNDENRELADEIEAVNSRMLEKLVGSSPFLVVFFYDEEECGEECDNILLVLEEIDDEADAYGIDMVKVTDGEVAADFAIMSIPTLAYFRRGHALIYEGDLMDSASILGWITSNEAFQLKDEIELVNRRMLDKILEEQDFVAVYFFDSDPEACPTCAAIHLELERIDHETDNLDILFIRIDDSKYGKKWGLTDVPSLVYFRKKFPSIYRGDLMDEESVLYWLQKNRYRQPELNLFMYGLFSMGVGFIVYTIFILFCLKT</sequence>
<keyword evidence="3" id="KW-0472">Membrane</keyword>
<name>A0A8J2JGW8_9HEXA</name>
<dbReference type="CDD" id="cd02961">
    <property type="entry name" value="PDI_a_family"/>
    <property type="match status" value="4"/>
</dbReference>
<feature type="compositionally biased region" description="Acidic residues" evidence="2">
    <location>
        <begin position="1053"/>
        <end position="1081"/>
    </location>
</feature>
<keyword evidence="7" id="KW-1185">Reference proteome</keyword>
<keyword evidence="1" id="KW-0175">Coiled coil</keyword>
<dbReference type="Proteomes" id="UP000708208">
    <property type="component" value="Unassembled WGS sequence"/>
</dbReference>
<keyword evidence="3" id="KW-0812">Transmembrane</keyword>
<gene>
    <name evidence="6" type="ORF">AFUS01_LOCUS3449</name>
</gene>
<comment type="caution">
    <text evidence="6">The sequence shown here is derived from an EMBL/GenBank/DDBJ whole genome shotgun (WGS) entry which is preliminary data.</text>
</comment>
<feature type="region of interest" description="Disordered" evidence="2">
    <location>
        <begin position="1043"/>
        <end position="1087"/>
    </location>
</feature>